<organism evidence="1 2">
    <name type="scientific">Hibiscus sabdariffa</name>
    <name type="common">roselle</name>
    <dbReference type="NCBI Taxonomy" id="183260"/>
    <lineage>
        <taxon>Eukaryota</taxon>
        <taxon>Viridiplantae</taxon>
        <taxon>Streptophyta</taxon>
        <taxon>Embryophyta</taxon>
        <taxon>Tracheophyta</taxon>
        <taxon>Spermatophyta</taxon>
        <taxon>Magnoliopsida</taxon>
        <taxon>eudicotyledons</taxon>
        <taxon>Gunneridae</taxon>
        <taxon>Pentapetalae</taxon>
        <taxon>rosids</taxon>
        <taxon>malvids</taxon>
        <taxon>Malvales</taxon>
        <taxon>Malvaceae</taxon>
        <taxon>Malvoideae</taxon>
        <taxon>Hibiscus</taxon>
    </lineage>
</organism>
<evidence type="ECO:0000313" key="1">
    <source>
        <dbReference type="EMBL" id="KAK9008999.1"/>
    </source>
</evidence>
<accession>A0ABR2R7S9</accession>
<protein>
    <submittedName>
        <fullName evidence="1">Uncharacterized protein</fullName>
    </submittedName>
</protein>
<gene>
    <name evidence="1" type="ORF">V6N11_080475</name>
</gene>
<sequence>MIGLEPLEFGSENASFTVVQDVVPTTQVKGYDDVLVEGTAMDMLKKVKCIYNYDDEVTAKLRRNLESKVLKRKKGGFLVLLVSWLLRGYGFVCFVESRRSMWHGYCISCQWRGRGVGVKWWWRLSWSSASDVND</sequence>
<comment type="caution">
    <text evidence="1">The sequence shown here is derived from an EMBL/GenBank/DDBJ whole genome shotgun (WGS) entry which is preliminary data.</text>
</comment>
<keyword evidence="2" id="KW-1185">Reference proteome</keyword>
<evidence type="ECO:0000313" key="2">
    <source>
        <dbReference type="Proteomes" id="UP001396334"/>
    </source>
</evidence>
<dbReference type="Proteomes" id="UP001396334">
    <property type="component" value="Unassembled WGS sequence"/>
</dbReference>
<name>A0ABR2R7S9_9ROSI</name>
<dbReference type="EMBL" id="JBBPBN010000025">
    <property type="protein sequence ID" value="KAK9008999.1"/>
    <property type="molecule type" value="Genomic_DNA"/>
</dbReference>
<proteinExistence type="predicted"/>
<reference evidence="1 2" key="1">
    <citation type="journal article" date="2024" name="G3 (Bethesda)">
        <title>Genome assembly of Hibiscus sabdariffa L. provides insights into metabolisms of medicinal natural products.</title>
        <authorList>
            <person name="Kim T."/>
        </authorList>
    </citation>
    <scope>NUCLEOTIDE SEQUENCE [LARGE SCALE GENOMIC DNA]</scope>
    <source>
        <strain evidence="1">TK-2024</strain>
        <tissue evidence="1">Old leaves</tissue>
    </source>
</reference>